<dbReference type="Pfam" id="PF05036">
    <property type="entry name" value="SPOR"/>
    <property type="match status" value="1"/>
</dbReference>
<gene>
    <name evidence="3" type="ORF">IAC32_02500</name>
</gene>
<evidence type="ECO:0000256" key="1">
    <source>
        <dbReference type="SAM" id="SignalP"/>
    </source>
</evidence>
<comment type="caution">
    <text evidence="3">The sequence shown here is derived from an EMBL/GenBank/DDBJ whole genome shotgun (WGS) entry which is preliminary data.</text>
</comment>
<dbReference type="Gene3D" id="3.30.70.1070">
    <property type="entry name" value="Sporulation related repeat"/>
    <property type="match status" value="1"/>
</dbReference>
<dbReference type="InterPro" id="IPR007730">
    <property type="entry name" value="SPOR-like_dom"/>
</dbReference>
<organism evidence="3 4">
    <name type="scientific">Candidatus Enterocola intestinipullorum</name>
    <dbReference type="NCBI Taxonomy" id="2840783"/>
    <lineage>
        <taxon>Bacteria</taxon>
        <taxon>Pseudomonadati</taxon>
        <taxon>Bacteroidota</taxon>
        <taxon>Bacteroidia</taxon>
        <taxon>Bacteroidales</taxon>
        <taxon>Candidatus Enterocola</taxon>
    </lineage>
</organism>
<evidence type="ECO:0000259" key="2">
    <source>
        <dbReference type="PROSITE" id="PS51724"/>
    </source>
</evidence>
<feature type="domain" description="SPOR" evidence="2">
    <location>
        <begin position="50"/>
        <end position="134"/>
    </location>
</feature>
<feature type="chain" id="PRO_5038855415" evidence="1">
    <location>
        <begin position="19"/>
        <end position="163"/>
    </location>
</feature>
<dbReference type="InterPro" id="IPR036680">
    <property type="entry name" value="SPOR-like_sf"/>
</dbReference>
<dbReference type="GO" id="GO:0042834">
    <property type="term" value="F:peptidoglycan binding"/>
    <property type="evidence" value="ECO:0007669"/>
    <property type="project" value="InterPro"/>
</dbReference>
<sequence length="163" mass="18454">MRKLILLLPIAIGCFAFAQTSGNLTINQDPRLEQLLQSEDKTPVKGDSIYVEMPGYRVQIYSNNNPKKAKNEAFAAEKAFKEAYPDINVYVSYSAPFWKVRVGDFTTYYEALAFSRKLAKDQPKIAGEIFVMEEDYVRPVYVDLSTDSIPDGNSDVTSNSFRK</sequence>
<evidence type="ECO:0000313" key="4">
    <source>
        <dbReference type="Proteomes" id="UP000823637"/>
    </source>
</evidence>
<proteinExistence type="predicted"/>
<name>A0A9D9EEL9_9BACT</name>
<dbReference type="EMBL" id="JADIMR010000034">
    <property type="protein sequence ID" value="MBO8446601.1"/>
    <property type="molecule type" value="Genomic_DNA"/>
</dbReference>
<accession>A0A9D9EEL9</accession>
<reference evidence="3" key="1">
    <citation type="submission" date="2020-10" db="EMBL/GenBank/DDBJ databases">
        <authorList>
            <person name="Gilroy R."/>
        </authorList>
    </citation>
    <scope>NUCLEOTIDE SEQUENCE</scope>
    <source>
        <strain evidence="3">D3-1215</strain>
    </source>
</reference>
<keyword evidence="1" id="KW-0732">Signal</keyword>
<protein>
    <submittedName>
        <fullName evidence="3">SPOR domain-containing protein</fullName>
    </submittedName>
</protein>
<dbReference type="Proteomes" id="UP000823637">
    <property type="component" value="Unassembled WGS sequence"/>
</dbReference>
<feature type="signal peptide" evidence="1">
    <location>
        <begin position="1"/>
        <end position="18"/>
    </location>
</feature>
<dbReference type="AlphaFoldDB" id="A0A9D9EEL9"/>
<evidence type="ECO:0000313" key="3">
    <source>
        <dbReference type="EMBL" id="MBO8446601.1"/>
    </source>
</evidence>
<reference evidence="3" key="2">
    <citation type="journal article" date="2021" name="PeerJ">
        <title>Extensive microbial diversity within the chicken gut microbiome revealed by metagenomics and culture.</title>
        <authorList>
            <person name="Gilroy R."/>
            <person name="Ravi A."/>
            <person name="Getino M."/>
            <person name="Pursley I."/>
            <person name="Horton D.L."/>
            <person name="Alikhan N.F."/>
            <person name="Baker D."/>
            <person name="Gharbi K."/>
            <person name="Hall N."/>
            <person name="Watson M."/>
            <person name="Adriaenssens E.M."/>
            <person name="Foster-Nyarko E."/>
            <person name="Jarju S."/>
            <person name="Secka A."/>
            <person name="Antonio M."/>
            <person name="Oren A."/>
            <person name="Chaudhuri R.R."/>
            <person name="La Ragione R."/>
            <person name="Hildebrand F."/>
            <person name="Pallen M.J."/>
        </authorList>
    </citation>
    <scope>NUCLEOTIDE SEQUENCE</scope>
    <source>
        <strain evidence="3">D3-1215</strain>
    </source>
</reference>
<dbReference type="PROSITE" id="PS51724">
    <property type="entry name" value="SPOR"/>
    <property type="match status" value="1"/>
</dbReference>